<comment type="subcellular location">
    <subcellularLocation>
        <location evidence="1">Bacterial flagellum basal body</location>
    </subcellularLocation>
    <subcellularLocation>
        <location evidence="2">Cell membrane</location>
        <topology evidence="2">Peripheral membrane protein</topology>
        <orientation evidence="2">Cytoplasmic side</orientation>
    </subcellularLocation>
</comment>
<dbReference type="NCBIfam" id="TIGR00207">
    <property type="entry name" value="fliG"/>
    <property type="match status" value="1"/>
</dbReference>
<dbReference type="InterPro" id="IPR011002">
    <property type="entry name" value="FliG_a-hlx"/>
</dbReference>
<gene>
    <name evidence="13" type="primary">fliG</name>
    <name evidence="13" type="ORF">ERS852540_00405</name>
    <name evidence="14" type="ORF">PNE09_03825</name>
</gene>
<dbReference type="InterPro" id="IPR023087">
    <property type="entry name" value="Flg_Motor_Flig_C"/>
</dbReference>
<keyword evidence="13" id="KW-0969">Cilium</keyword>
<dbReference type="PANTHER" id="PTHR30534:SF0">
    <property type="entry name" value="FLAGELLAR MOTOR SWITCH PROTEIN FLIG"/>
    <property type="match status" value="1"/>
</dbReference>
<dbReference type="GO" id="GO:0005886">
    <property type="term" value="C:plasma membrane"/>
    <property type="evidence" value="ECO:0007669"/>
    <property type="project" value="UniProtKB-SubCell"/>
</dbReference>
<dbReference type="Proteomes" id="UP000095662">
    <property type="component" value="Unassembled WGS sequence"/>
</dbReference>
<dbReference type="Gene3D" id="1.10.220.30">
    <property type="match status" value="3"/>
</dbReference>
<dbReference type="GO" id="GO:0006935">
    <property type="term" value="P:chemotaxis"/>
    <property type="evidence" value="ECO:0007669"/>
    <property type="project" value="UniProtKB-KW"/>
</dbReference>
<feature type="domain" description="Flagellar motor switch protein FliG N-terminal" evidence="12">
    <location>
        <begin position="4"/>
        <end position="106"/>
    </location>
</feature>
<dbReference type="Pfam" id="PF14841">
    <property type="entry name" value="FliG_M"/>
    <property type="match status" value="1"/>
</dbReference>
<dbReference type="OrthoDB" id="9780302at2"/>
<dbReference type="AlphaFoldDB" id="A0A174Z880"/>
<dbReference type="PANTHER" id="PTHR30534">
    <property type="entry name" value="FLAGELLAR MOTOR SWITCH PROTEIN FLIG"/>
    <property type="match status" value="1"/>
</dbReference>
<keyword evidence="7" id="KW-0283">Flagellar rotation</keyword>
<dbReference type="EMBL" id="CZBY01000002">
    <property type="protein sequence ID" value="CUQ82057.1"/>
    <property type="molecule type" value="Genomic_DNA"/>
</dbReference>
<protein>
    <recommendedName>
        <fullName evidence="4">Flagellar motor switch protein FliG</fullName>
    </recommendedName>
</protein>
<dbReference type="Proteomes" id="UP001210809">
    <property type="component" value="Unassembled WGS sequence"/>
</dbReference>
<comment type="similarity">
    <text evidence="3">Belongs to the FliG family.</text>
</comment>
<keyword evidence="9" id="KW-0975">Bacterial flagellum</keyword>
<reference evidence="13 15" key="1">
    <citation type="submission" date="2015-09" db="EMBL/GenBank/DDBJ databases">
        <authorList>
            <consortium name="Pathogen Informatics"/>
        </authorList>
    </citation>
    <scope>NUCLEOTIDE SEQUENCE [LARGE SCALE GENOMIC DNA]</scope>
    <source>
        <strain evidence="13 15">2789STDY5834928</strain>
    </source>
</reference>
<dbReference type="PRINTS" id="PR00954">
    <property type="entry name" value="FLGMOTORFLIG"/>
</dbReference>
<feature type="domain" description="Flagellar motor switch protein FliG C-terminal" evidence="10">
    <location>
        <begin position="217"/>
        <end position="323"/>
    </location>
</feature>
<dbReference type="Pfam" id="PF14842">
    <property type="entry name" value="FliG_N"/>
    <property type="match status" value="1"/>
</dbReference>
<dbReference type="GO" id="GO:0009425">
    <property type="term" value="C:bacterial-type flagellum basal body"/>
    <property type="evidence" value="ECO:0007669"/>
    <property type="project" value="UniProtKB-SubCell"/>
</dbReference>
<evidence type="ECO:0000256" key="5">
    <source>
        <dbReference type="ARBA" id="ARBA00022475"/>
    </source>
</evidence>
<evidence type="ECO:0000256" key="8">
    <source>
        <dbReference type="ARBA" id="ARBA00023136"/>
    </source>
</evidence>
<evidence type="ECO:0000256" key="9">
    <source>
        <dbReference type="ARBA" id="ARBA00023143"/>
    </source>
</evidence>
<evidence type="ECO:0000256" key="6">
    <source>
        <dbReference type="ARBA" id="ARBA00022500"/>
    </source>
</evidence>
<evidence type="ECO:0000256" key="4">
    <source>
        <dbReference type="ARBA" id="ARBA00021870"/>
    </source>
</evidence>
<dbReference type="Pfam" id="PF01706">
    <property type="entry name" value="FliG_C"/>
    <property type="match status" value="1"/>
</dbReference>
<evidence type="ECO:0000259" key="12">
    <source>
        <dbReference type="Pfam" id="PF14842"/>
    </source>
</evidence>
<evidence type="ECO:0000256" key="1">
    <source>
        <dbReference type="ARBA" id="ARBA00004117"/>
    </source>
</evidence>
<evidence type="ECO:0000313" key="14">
    <source>
        <dbReference type="EMBL" id="MDB8003194.1"/>
    </source>
</evidence>
<proteinExistence type="inferred from homology"/>
<dbReference type="SUPFAM" id="SSF48029">
    <property type="entry name" value="FliG"/>
    <property type="match status" value="2"/>
</dbReference>
<feature type="domain" description="Flagellar motor switch protein FliG middle" evidence="11">
    <location>
        <begin position="115"/>
        <end position="187"/>
    </location>
</feature>
<evidence type="ECO:0000256" key="7">
    <source>
        <dbReference type="ARBA" id="ARBA00022779"/>
    </source>
</evidence>
<dbReference type="InterPro" id="IPR000090">
    <property type="entry name" value="Flg_Motor_Flig"/>
</dbReference>
<accession>A0A174Z880</accession>
<keyword evidence="13" id="KW-0282">Flagellum</keyword>
<dbReference type="InterPro" id="IPR032779">
    <property type="entry name" value="FliG_M"/>
</dbReference>
<evidence type="ECO:0000256" key="2">
    <source>
        <dbReference type="ARBA" id="ARBA00004413"/>
    </source>
</evidence>
<name>A0A174Z880_9FIRM</name>
<dbReference type="STRING" id="39492.ERS852540_00405"/>
<keyword evidence="6" id="KW-0145">Chemotaxis</keyword>
<dbReference type="GO" id="GO:0071973">
    <property type="term" value="P:bacterial-type flagellum-dependent cell motility"/>
    <property type="evidence" value="ECO:0007669"/>
    <property type="project" value="InterPro"/>
</dbReference>
<dbReference type="PIRSF" id="PIRSF003161">
    <property type="entry name" value="FliG"/>
    <property type="match status" value="1"/>
</dbReference>
<organism evidence="13 15">
    <name type="scientific">[Eubacterium] siraeum</name>
    <dbReference type="NCBI Taxonomy" id="39492"/>
    <lineage>
        <taxon>Bacteria</taxon>
        <taxon>Bacillati</taxon>
        <taxon>Bacillota</taxon>
        <taxon>Clostridia</taxon>
        <taxon>Eubacteriales</taxon>
        <taxon>Oscillospiraceae</taxon>
        <taxon>Oscillospiraceae incertae sedis</taxon>
    </lineage>
</organism>
<dbReference type="EMBL" id="JAQLXW010000004">
    <property type="protein sequence ID" value="MDB8003194.1"/>
    <property type="molecule type" value="Genomic_DNA"/>
</dbReference>
<reference evidence="14" key="2">
    <citation type="submission" date="2023-01" db="EMBL/GenBank/DDBJ databases">
        <title>Human gut microbiome strain richness.</title>
        <authorList>
            <person name="Chen-Liaw A."/>
        </authorList>
    </citation>
    <scope>NUCLEOTIDE SEQUENCE</scope>
    <source>
        <strain evidence="14">1001283st1_G1_1001283B150217_161031</strain>
    </source>
</reference>
<keyword evidence="13" id="KW-0966">Cell projection</keyword>
<evidence type="ECO:0000256" key="3">
    <source>
        <dbReference type="ARBA" id="ARBA00010299"/>
    </source>
</evidence>
<evidence type="ECO:0000313" key="15">
    <source>
        <dbReference type="Proteomes" id="UP000095662"/>
    </source>
</evidence>
<sequence>MEALTSAQKAAIIISSIGTENASEVFKHFSDEEVEQITLEIARMNYYPMEVVDSVLNEFYELCLTQKVISEGGVEYARDILEKAFGPQTAQALFEKITKQFQTKAFAFVRKADYKNLLAMVQNEHPQTIALILSYARSDQASAILSELPKKTRIDVVERMAKMDRASPDVVKSIERTLEKKFDNLVTADTTEVGGIDYVAEVMNNVDRATEKYIFDELTLRDPKLADDIRSKMFVFEDIVTLDNMAIQAFIPEVDSKDLAVAIKGSTPEVAECIYANMSTRMRESVQTDVEYLHNVRMRDVEEAQQRIVSIIRRLEDEGTLVISKGGKEDEIIA</sequence>
<dbReference type="InterPro" id="IPR028263">
    <property type="entry name" value="FliG_N"/>
</dbReference>
<keyword evidence="5" id="KW-1003">Cell membrane</keyword>
<dbReference type="GO" id="GO:0003774">
    <property type="term" value="F:cytoskeletal motor activity"/>
    <property type="evidence" value="ECO:0007669"/>
    <property type="project" value="InterPro"/>
</dbReference>
<evidence type="ECO:0000259" key="11">
    <source>
        <dbReference type="Pfam" id="PF14841"/>
    </source>
</evidence>
<keyword evidence="8" id="KW-0472">Membrane</keyword>
<evidence type="ECO:0000313" key="13">
    <source>
        <dbReference type="EMBL" id="CUQ82057.1"/>
    </source>
</evidence>
<evidence type="ECO:0000259" key="10">
    <source>
        <dbReference type="Pfam" id="PF01706"/>
    </source>
</evidence>